<protein>
    <submittedName>
        <fullName evidence="2">Uncharacterized protein</fullName>
    </submittedName>
</protein>
<reference evidence="2" key="1">
    <citation type="submission" date="2022-05" db="EMBL/GenBank/DDBJ databases">
        <title>The Musa troglodytarum L. genome provides insights into the mechanism of non-climacteric behaviour and enrichment of carotenoids.</title>
        <authorList>
            <person name="Wang J."/>
        </authorList>
    </citation>
    <scope>NUCLEOTIDE SEQUENCE</scope>
    <source>
        <tissue evidence="2">Leaf</tissue>
    </source>
</reference>
<name>A0A9E7KM26_9LILI</name>
<gene>
    <name evidence="2" type="ORF">MUK42_36318</name>
</gene>
<sequence length="106" mass="11598">FFSFDYFALADGVRRFSHSCVSRWHLGAAKLAVCLLLLFSFSTYHSSLRWQLSSVTVIIATDLACISFSVSLLSGSCGSTSCSSSSSSLRGRISDNWLDTVDPDRD</sequence>
<evidence type="ECO:0000313" key="3">
    <source>
        <dbReference type="Proteomes" id="UP001055439"/>
    </source>
</evidence>
<feature type="non-terminal residue" evidence="2">
    <location>
        <position position="1"/>
    </location>
</feature>
<accession>A0A9E7KM26</accession>
<feature type="region of interest" description="Disordered" evidence="1">
    <location>
        <begin position="79"/>
        <end position="106"/>
    </location>
</feature>
<evidence type="ECO:0000256" key="1">
    <source>
        <dbReference type="SAM" id="MobiDB-lite"/>
    </source>
</evidence>
<dbReference type="Proteomes" id="UP001055439">
    <property type="component" value="Chromosome 8"/>
</dbReference>
<evidence type="ECO:0000313" key="2">
    <source>
        <dbReference type="EMBL" id="URE26168.1"/>
    </source>
</evidence>
<dbReference type="AlphaFoldDB" id="A0A9E7KM26"/>
<proteinExistence type="predicted"/>
<dbReference type="EMBL" id="CP097510">
    <property type="protein sequence ID" value="URE26168.1"/>
    <property type="molecule type" value="Genomic_DNA"/>
</dbReference>
<feature type="compositionally biased region" description="Low complexity" evidence="1">
    <location>
        <begin position="79"/>
        <end position="91"/>
    </location>
</feature>
<keyword evidence="3" id="KW-1185">Reference proteome</keyword>
<organism evidence="2 3">
    <name type="scientific">Musa troglodytarum</name>
    <name type="common">fe'i banana</name>
    <dbReference type="NCBI Taxonomy" id="320322"/>
    <lineage>
        <taxon>Eukaryota</taxon>
        <taxon>Viridiplantae</taxon>
        <taxon>Streptophyta</taxon>
        <taxon>Embryophyta</taxon>
        <taxon>Tracheophyta</taxon>
        <taxon>Spermatophyta</taxon>
        <taxon>Magnoliopsida</taxon>
        <taxon>Liliopsida</taxon>
        <taxon>Zingiberales</taxon>
        <taxon>Musaceae</taxon>
        <taxon>Musa</taxon>
    </lineage>
</organism>